<dbReference type="InterPro" id="IPR018338">
    <property type="entry name" value="Carbonic_anhydrase_a-class_CS"/>
</dbReference>
<keyword evidence="5 6" id="KW-0456">Lyase</keyword>
<evidence type="ECO:0000256" key="6">
    <source>
        <dbReference type="RuleBase" id="RU367011"/>
    </source>
</evidence>
<accession>A0A176VFL4</accession>
<sequence>MIRSTFKLCFLFIFLSSISLVKAEGEDLDVEFDYDPESNHGPDHWADLKPSWSTCRDGQLQSPIAINVTEDSVDLTLSKLNVMYLPSEAVLRNNGHGIELNFLNFAGRLMLNGDAYFLQQLHFHSPSEHIIQRVRFPLEMHLVHRSESGEEAVISVPFLKSYHSDFLDQFWDLLPQVSDKYAEVKVETVSVNLPVGPFYARYNGSMTTPPCTENVSWTVCLWKWNTVSEDQLKALKALDLGPNSRPLVDDNGRDVSLFLSRS</sequence>
<dbReference type="PROSITE" id="PS00162">
    <property type="entry name" value="ALPHA_CA_1"/>
    <property type="match status" value="1"/>
</dbReference>
<evidence type="ECO:0000256" key="1">
    <source>
        <dbReference type="ARBA" id="ARBA00001947"/>
    </source>
</evidence>
<evidence type="ECO:0000313" key="8">
    <source>
        <dbReference type="EMBL" id="OAE19650.1"/>
    </source>
</evidence>
<gene>
    <name evidence="8" type="ORF">AXG93_1847s1110</name>
</gene>
<dbReference type="InterPro" id="IPR001148">
    <property type="entry name" value="CA_dom"/>
</dbReference>
<dbReference type="Proteomes" id="UP000077202">
    <property type="component" value="Unassembled WGS sequence"/>
</dbReference>
<keyword evidence="9" id="KW-1185">Reference proteome</keyword>
<dbReference type="EC" id="4.2.1.1" evidence="2 6"/>
<feature type="signal peptide" evidence="6">
    <location>
        <begin position="1"/>
        <end position="23"/>
    </location>
</feature>
<comment type="caution">
    <text evidence="8">The sequence shown here is derived from an EMBL/GenBank/DDBJ whole genome shotgun (WGS) entry which is preliminary data.</text>
</comment>
<keyword evidence="6" id="KW-0732">Signal</keyword>
<dbReference type="SUPFAM" id="SSF51069">
    <property type="entry name" value="Carbonic anhydrase"/>
    <property type="match status" value="1"/>
</dbReference>
<dbReference type="PANTHER" id="PTHR18952:SF273">
    <property type="entry name" value="ALPHA-CARBONIC ANHYDRASE DOMAIN-CONTAINING PROTEIN"/>
    <property type="match status" value="1"/>
</dbReference>
<dbReference type="InterPro" id="IPR036398">
    <property type="entry name" value="CA_dom_sf"/>
</dbReference>
<organism evidence="8 9">
    <name type="scientific">Marchantia polymorpha subsp. ruderalis</name>
    <dbReference type="NCBI Taxonomy" id="1480154"/>
    <lineage>
        <taxon>Eukaryota</taxon>
        <taxon>Viridiplantae</taxon>
        <taxon>Streptophyta</taxon>
        <taxon>Embryophyta</taxon>
        <taxon>Marchantiophyta</taxon>
        <taxon>Marchantiopsida</taxon>
        <taxon>Marchantiidae</taxon>
        <taxon>Marchantiales</taxon>
        <taxon>Marchantiaceae</taxon>
        <taxon>Marchantia</taxon>
    </lineage>
</organism>
<evidence type="ECO:0000256" key="5">
    <source>
        <dbReference type="ARBA" id="ARBA00023239"/>
    </source>
</evidence>
<dbReference type="PANTHER" id="PTHR18952">
    <property type="entry name" value="CARBONIC ANHYDRASE"/>
    <property type="match status" value="1"/>
</dbReference>
<evidence type="ECO:0000256" key="2">
    <source>
        <dbReference type="ARBA" id="ARBA00012925"/>
    </source>
</evidence>
<feature type="domain" description="Alpha-carbonic anhydrase" evidence="7">
    <location>
        <begin position="30"/>
        <end position="262"/>
    </location>
</feature>
<dbReference type="InterPro" id="IPR041891">
    <property type="entry name" value="Alpha_CA_prokaryot-like"/>
</dbReference>
<evidence type="ECO:0000313" key="9">
    <source>
        <dbReference type="Proteomes" id="UP000077202"/>
    </source>
</evidence>
<dbReference type="GO" id="GO:0006730">
    <property type="term" value="P:one-carbon metabolic process"/>
    <property type="evidence" value="ECO:0007669"/>
    <property type="project" value="TreeGrafter"/>
</dbReference>
<evidence type="ECO:0000256" key="4">
    <source>
        <dbReference type="ARBA" id="ARBA00022833"/>
    </source>
</evidence>
<dbReference type="Gene3D" id="3.10.200.10">
    <property type="entry name" value="Alpha carbonic anhydrase"/>
    <property type="match status" value="1"/>
</dbReference>
<keyword evidence="3 6" id="KW-0479">Metal-binding</keyword>
<dbReference type="SMART" id="SM01057">
    <property type="entry name" value="Carb_anhydrase"/>
    <property type="match status" value="1"/>
</dbReference>
<dbReference type="GO" id="GO:0008270">
    <property type="term" value="F:zinc ion binding"/>
    <property type="evidence" value="ECO:0007669"/>
    <property type="project" value="UniProtKB-UniRule"/>
</dbReference>
<dbReference type="CDD" id="cd03124">
    <property type="entry name" value="alpha_CA_prokaryotic_like"/>
    <property type="match status" value="1"/>
</dbReference>
<dbReference type="EMBL" id="LVLJ01003800">
    <property type="protein sequence ID" value="OAE19650.1"/>
    <property type="molecule type" value="Genomic_DNA"/>
</dbReference>
<dbReference type="PROSITE" id="PS51144">
    <property type="entry name" value="ALPHA_CA_2"/>
    <property type="match status" value="1"/>
</dbReference>
<evidence type="ECO:0000256" key="3">
    <source>
        <dbReference type="ARBA" id="ARBA00022723"/>
    </source>
</evidence>
<comment type="cofactor">
    <cofactor evidence="1 6">
        <name>Zn(2+)</name>
        <dbReference type="ChEBI" id="CHEBI:29105"/>
    </cofactor>
</comment>
<feature type="chain" id="PRO_5025097581" description="Carbonic anhydrase" evidence="6">
    <location>
        <begin position="24"/>
        <end position="262"/>
    </location>
</feature>
<dbReference type="InterPro" id="IPR023561">
    <property type="entry name" value="Carbonic_anhydrase_a-class"/>
</dbReference>
<evidence type="ECO:0000259" key="7">
    <source>
        <dbReference type="PROSITE" id="PS51144"/>
    </source>
</evidence>
<keyword evidence="4 6" id="KW-0862">Zinc</keyword>
<name>A0A176VFL4_MARPO</name>
<dbReference type="Pfam" id="PF00194">
    <property type="entry name" value="Carb_anhydrase"/>
    <property type="match status" value="1"/>
</dbReference>
<protein>
    <recommendedName>
        <fullName evidence="2 6">Carbonic anhydrase</fullName>
        <ecNumber evidence="2 6">4.2.1.1</ecNumber>
    </recommendedName>
</protein>
<reference evidence="8" key="1">
    <citation type="submission" date="2016-03" db="EMBL/GenBank/DDBJ databases">
        <title>Mechanisms controlling the formation of the plant cell surface in tip-growing cells are functionally conserved among land plants.</title>
        <authorList>
            <person name="Honkanen S."/>
            <person name="Jones V.A."/>
            <person name="Morieri G."/>
            <person name="Champion C."/>
            <person name="Hetherington A.J."/>
            <person name="Kelly S."/>
            <person name="Saint-Marcoux D."/>
            <person name="Proust H."/>
            <person name="Prescott H."/>
            <person name="Dolan L."/>
        </authorList>
    </citation>
    <scope>NUCLEOTIDE SEQUENCE [LARGE SCALE GENOMIC DNA]</scope>
    <source>
        <tissue evidence="8">Whole gametophyte</tissue>
    </source>
</reference>
<comment type="similarity">
    <text evidence="6">Belongs to the alpha-carbonic anhydrase family.</text>
</comment>
<comment type="catalytic activity">
    <reaction evidence="6">
        <text>hydrogencarbonate + H(+) = CO2 + H2O</text>
        <dbReference type="Rhea" id="RHEA:10748"/>
        <dbReference type="ChEBI" id="CHEBI:15377"/>
        <dbReference type="ChEBI" id="CHEBI:15378"/>
        <dbReference type="ChEBI" id="CHEBI:16526"/>
        <dbReference type="ChEBI" id="CHEBI:17544"/>
        <dbReference type="EC" id="4.2.1.1"/>
    </reaction>
</comment>
<dbReference type="AlphaFoldDB" id="A0A176VFL4"/>
<comment type="function">
    <text evidence="6">Reversible hydration of carbon dioxide.</text>
</comment>
<proteinExistence type="inferred from homology"/>
<dbReference type="GO" id="GO:0004089">
    <property type="term" value="F:carbonate dehydratase activity"/>
    <property type="evidence" value="ECO:0007669"/>
    <property type="project" value="UniProtKB-UniRule"/>
</dbReference>